<dbReference type="OrthoDB" id="3578149at2"/>
<name>A0A1Z1WIM1_9ACTN</name>
<gene>
    <name evidence="1" type="ORF">SMD44_05760</name>
</gene>
<proteinExistence type="predicted"/>
<protein>
    <submittedName>
        <fullName evidence="1">Uncharacterized protein</fullName>
    </submittedName>
</protein>
<sequence>MDQQPPEPADARHDVKNGHDVKNDIEGVVCSRCGTVADGSPPTWICSVENGVRHYFCDTCSRDNIRAIEGRLDSAWW</sequence>
<dbReference type="STRING" id="67267.GCA_000716675_05926"/>
<dbReference type="eggNOG" id="ENOG5033IV9">
    <property type="taxonomic scope" value="Bacteria"/>
</dbReference>
<keyword evidence="2" id="KW-1185">Reference proteome</keyword>
<dbReference type="KEGG" id="salf:SMD44_05760"/>
<dbReference type="RefSeq" id="WP_087885777.1">
    <property type="nucleotide sequence ID" value="NZ_CP021748.1"/>
</dbReference>
<accession>A0A1Z1WIM1</accession>
<dbReference type="AlphaFoldDB" id="A0A1Z1WIM1"/>
<organism evidence="1 2">
    <name type="scientific">Streptomyces alboflavus</name>
    <dbReference type="NCBI Taxonomy" id="67267"/>
    <lineage>
        <taxon>Bacteria</taxon>
        <taxon>Bacillati</taxon>
        <taxon>Actinomycetota</taxon>
        <taxon>Actinomycetes</taxon>
        <taxon>Kitasatosporales</taxon>
        <taxon>Streptomycetaceae</taxon>
        <taxon>Streptomyces</taxon>
    </lineage>
</organism>
<evidence type="ECO:0000313" key="1">
    <source>
        <dbReference type="EMBL" id="ARX86291.1"/>
    </source>
</evidence>
<dbReference type="Proteomes" id="UP000195880">
    <property type="component" value="Chromosome"/>
</dbReference>
<evidence type="ECO:0000313" key="2">
    <source>
        <dbReference type="Proteomes" id="UP000195880"/>
    </source>
</evidence>
<reference evidence="1 2" key="1">
    <citation type="submission" date="2017-05" db="EMBL/GenBank/DDBJ databases">
        <title>Streptomyces alboflavus Genome sequencing and assembly.</title>
        <authorList>
            <person name="Wang Y."/>
            <person name="Du B."/>
            <person name="Ding Y."/>
            <person name="Liu H."/>
            <person name="Hou Q."/>
            <person name="Liu K."/>
            <person name="Wang C."/>
            <person name="Yao L."/>
        </authorList>
    </citation>
    <scope>NUCLEOTIDE SEQUENCE [LARGE SCALE GENOMIC DNA]</scope>
    <source>
        <strain evidence="1 2">MDJK44</strain>
    </source>
</reference>
<dbReference type="EMBL" id="CP021748">
    <property type="protein sequence ID" value="ARX86291.1"/>
    <property type="molecule type" value="Genomic_DNA"/>
</dbReference>